<feature type="domain" description="ABC transporter" evidence="9">
    <location>
        <begin position="252"/>
        <end position="495"/>
    </location>
</feature>
<evidence type="ECO:0000256" key="4">
    <source>
        <dbReference type="ARBA" id="ARBA00022737"/>
    </source>
</evidence>
<keyword evidence="7" id="KW-1278">Translocase</keyword>
<keyword evidence="8" id="KW-0472">Membrane</keyword>
<name>A0ABP9SQR9_9MICC</name>
<sequence length="501" mass="53415">MMLEINSLVKTYPGTTALNGVSLSISPGEILAIAGENGSGKSTLMKIIAGHLPPNSGQLQVDGKAVKFTSPSDAVAAGIGLVEQELAVARHLTVAENILLGALPTRRRIGLGVDWTQVRKSAKEILDVLGVDVDPKAIVGQLPINIQQLVAIGSVLSRRPRLMLLDEATSSLSEDETDRLLGTLRRLTDNGMGILFISHRMREMREIADRIVVLRDGCVSGAAPMRDVSDGDVVKMLVGRVLDNVFTSERTVTERIVLQTEALCAAEFLEDVTMTVHAGEVVGLAGLMGSGRSTLAQTIFGAVPRTSGAVRIDGREVRFTHPAQALRAGVGFVGENRKAQGIFPGRSVRENMSVANLAKNSQAGVMSATREKSLTRKAISKFGVKCADIEDSIEALSGGNQQKVLLARSIVREPKLLILDEPTRGVDVGAKAEIYEQIAQAAAKGMGFLVASSELTELLGLCDTIYVLSQGRIVGRLDRESATEERIAALAFHSEQAKEVA</sequence>
<dbReference type="SMART" id="SM00382">
    <property type="entry name" value="AAA"/>
    <property type="match status" value="2"/>
</dbReference>
<evidence type="ECO:0000259" key="9">
    <source>
        <dbReference type="PROSITE" id="PS50893"/>
    </source>
</evidence>
<evidence type="ECO:0000313" key="10">
    <source>
        <dbReference type="EMBL" id="GAA5199398.1"/>
    </source>
</evidence>
<dbReference type="Proteomes" id="UP001500200">
    <property type="component" value="Unassembled WGS sequence"/>
</dbReference>
<proteinExistence type="predicted"/>
<feature type="domain" description="ABC transporter" evidence="9">
    <location>
        <begin position="3"/>
        <end position="241"/>
    </location>
</feature>
<evidence type="ECO:0000256" key="6">
    <source>
        <dbReference type="ARBA" id="ARBA00022840"/>
    </source>
</evidence>
<dbReference type="InterPro" id="IPR003593">
    <property type="entry name" value="AAA+_ATPase"/>
</dbReference>
<keyword evidence="4" id="KW-0677">Repeat</keyword>
<dbReference type="InterPro" id="IPR050107">
    <property type="entry name" value="ABC_carbohydrate_import_ATPase"/>
</dbReference>
<dbReference type="InterPro" id="IPR003439">
    <property type="entry name" value="ABC_transporter-like_ATP-bd"/>
</dbReference>
<dbReference type="Pfam" id="PF00005">
    <property type="entry name" value="ABC_tran"/>
    <property type="match status" value="2"/>
</dbReference>
<keyword evidence="6 10" id="KW-0067">ATP-binding</keyword>
<keyword evidence="3" id="KW-0762">Sugar transport</keyword>
<evidence type="ECO:0000256" key="8">
    <source>
        <dbReference type="ARBA" id="ARBA00023136"/>
    </source>
</evidence>
<keyword evidence="5" id="KW-0547">Nucleotide-binding</keyword>
<dbReference type="PANTHER" id="PTHR43790">
    <property type="entry name" value="CARBOHYDRATE TRANSPORT ATP-BINDING PROTEIN MG119-RELATED"/>
    <property type="match status" value="1"/>
</dbReference>
<dbReference type="SUPFAM" id="SSF52540">
    <property type="entry name" value="P-loop containing nucleoside triphosphate hydrolases"/>
    <property type="match status" value="2"/>
</dbReference>
<evidence type="ECO:0000256" key="1">
    <source>
        <dbReference type="ARBA" id="ARBA00022448"/>
    </source>
</evidence>
<organism evidence="10 11">
    <name type="scientific">Arthrobacter gyeryongensis</name>
    <dbReference type="NCBI Taxonomy" id="1650592"/>
    <lineage>
        <taxon>Bacteria</taxon>
        <taxon>Bacillati</taxon>
        <taxon>Actinomycetota</taxon>
        <taxon>Actinomycetes</taxon>
        <taxon>Micrococcales</taxon>
        <taxon>Micrococcaceae</taxon>
        <taxon>Arthrobacter</taxon>
    </lineage>
</organism>
<dbReference type="CDD" id="cd03216">
    <property type="entry name" value="ABC_Carb_Monos_I"/>
    <property type="match status" value="1"/>
</dbReference>
<dbReference type="GO" id="GO:0005524">
    <property type="term" value="F:ATP binding"/>
    <property type="evidence" value="ECO:0007669"/>
    <property type="project" value="UniProtKB-KW"/>
</dbReference>
<comment type="caution">
    <text evidence="10">The sequence shown here is derived from an EMBL/GenBank/DDBJ whole genome shotgun (WGS) entry which is preliminary data.</text>
</comment>
<keyword evidence="1" id="KW-0813">Transport</keyword>
<dbReference type="PROSITE" id="PS00211">
    <property type="entry name" value="ABC_TRANSPORTER_1"/>
    <property type="match status" value="1"/>
</dbReference>
<gene>
    <name evidence="10" type="ORF">GCM10023346_39010</name>
</gene>
<keyword evidence="11" id="KW-1185">Reference proteome</keyword>
<dbReference type="PANTHER" id="PTHR43790:SF3">
    <property type="entry name" value="D-ALLOSE IMPORT ATP-BINDING PROTEIN ALSA-RELATED"/>
    <property type="match status" value="1"/>
</dbReference>
<evidence type="ECO:0000256" key="7">
    <source>
        <dbReference type="ARBA" id="ARBA00022967"/>
    </source>
</evidence>
<reference evidence="11" key="1">
    <citation type="journal article" date="2019" name="Int. J. Syst. Evol. Microbiol.">
        <title>The Global Catalogue of Microorganisms (GCM) 10K type strain sequencing project: providing services to taxonomists for standard genome sequencing and annotation.</title>
        <authorList>
            <consortium name="The Broad Institute Genomics Platform"/>
            <consortium name="The Broad Institute Genome Sequencing Center for Infectious Disease"/>
            <person name="Wu L."/>
            <person name="Ma J."/>
        </authorList>
    </citation>
    <scope>NUCLEOTIDE SEQUENCE [LARGE SCALE GENOMIC DNA]</scope>
    <source>
        <strain evidence="11">JCM 18514</strain>
    </source>
</reference>
<accession>A0ABP9SQR9</accession>
<evidence type="ECO:0000256" key="2">
    <source>
        <dbReference type="ARBA" id="ARBA00022475"/>
    </source>
</evidence>
<dbReference type="InterPro" id="IPR027417">
    <property type="entry name" value="P-loop_NTPase"/>
</dbReference>
<dbReference type="InterPro" id="IPR017871">
    <property type="entry name" value="ABC_transporter-like_CS"/>
</dbReference>
<dbReference type="EMBL" id="BAABKK010000030">
    <property type="protein sequence ID" value="GAA5199398.1"/>
    <property type="molecule type" value="Genomic_DNA"/>
</dbReference>
<evidence type="ECO:0000256" key="3">
    <source>
        <dbReference type="ARBA" id="ARBA00022597"/>
    </source>
</evidence>
<evidence type="ECO:0000313" key="11">
    <source>
        <dbReference type="Proteomes" id="UP001500200"/>
    </source>
</evidence>
<dbReference type="PROSITE" id="PS50893">
    <property type="entry name" value="ABC_TRANSPORTER_2"/>
    <property type="match status" value="2"/>
</dbReference>
<dbReference type="RefSeq" id="WP_345451864.1">
    <property type="nucleotide sequence ID" value="NZ_BAABKK010000030.1"/>
</dbReference>
<keyword evidence="2" id="KW-1003">Cell membrane</keyword>
<protein>
    <submittedName>
        <fullName evidence="10">Sugar ABC transporter ATP-binding protein</fullName>
    </submittedName>
</protein>
<dbReference type="CDD" id="cd03215">
    <property type="entry name" value="ABC_Carb_Monos_II"/>
    <property type="match status" value="1"/>
</dbReference>
<evidence type="ECO:0000256" key="5">
    <source>
        <dbReference type="ARBA" id="ARBA00022741"/>
    </source>
</evidence>
<dbReference type="Gene3D" id="3.40.50.300">
    <property type="entry name" value="P-loop containing nucleotide triphosphate hydrolases"/>
    <property type="match status" value="2"/>
</dbReference>